<keyword evidence="1" id="KW-0812">Transmembrane</keyword>
<evidence type="ECO:0000313" key="2">
    <source>
        <dbReference type="EMBL" id="PWD82519.1"/>
    </source>
</evidence>
<reference evidence="2 3" key="1">
    <citation type="journal article" date="2018" name="Genome Announc.">
        <title>Ignatzschineria cameli sp. nov., isolated from necrotic foot tissue of dromedaries (Camelus dromedarius) and associated maggots (Wohlfahrtia species) in Dubai.</title>
        <authorList>
            <person name="Tsang C.C."/>
            <person name="Tang J.Y."/>
            <person name="Fong J.Y."/>
            <person name="Kinne J."/>
            <person name="Lee H.H."/>
            <person name="Joseph M."/>
            <person name="Jose S."/>
            <person name="Schuster R.K."/>
            <person name="Tang Y."/>
            <person name="Sivakumar S."/>
            <person name="Chen J.H."/>
            <person name="Teng J.L."/>
            <person name="Lau S.K."/>
            <person name="Wernery U."/>
            <person name="Woo P.C."/>
        </authorList>
    </citation>
    <scope>NUCLEOTIDE SEQUENCE [LARGE SCALE GENOMIC DNA]</scope>
    <source>
        <strain evidence="2 3">KCTC 22643</strain>
    </source>
</reference>
<dbReference type="InterPro" id="IPR010266">
    <property type="entry name" value="NnrS"/>
</dbReference>
<dbReference type="EMBL" id="QEWR01000004">
    <property type="protein sequence ID" value="PWD82519.1"/>
    <property type="molecule type" value="Genomic_DNA"/>
</dbReference>
<dbReference type="RefSeq" id="WP_109236497.1">
    <property type="nucleotide sequence ID" value="NZ_BMXZ01000003.1"/>
</dbReference>
<feature type="transmembrane region" description="Helical" evidence="1">
    <location>
        <begin position="102"/>
        <end position="125"/>
    </location>
</feature>
<feature type="transmembrane region" description="Helical" evidence="1">
    <location>
        <begin position="288"/>
        <end position="308"/>
    </location>
</feature>
<organism evidence="2 3">
    <name type="scientific">Ignatzschineria indica</name>
    <dbReference type="NCBI Taxonomy" id="472583"/>
    <lineage>
        <taxon>Bacteria</taxon>
        <taxon>Pseudomonadati</taxon>
        <taxon>Pseudomonadota</taxon>
        <taxon>Gammaproteobacteria</taxon>
        <taxon>Cardiobacteriales</taxon>
        <taxon>Ignatzschineriaceae</taxon>
        <taxon>Ignatzschineria</taxon>
    </lineage>
</organism>
<comment type="caution">
    <text evidence="2">The sequence shown here is derived from an EMBL/GenBank/DDBJ whole genome shotgun (WGS) entry which is preliminary data.</text>
</comment>
<feature type="transmembrane region" description="Helical" evidence="1">
    <location>
        <begin position="254"/>
        <end position="276"/>
    </location>
</feature>
<proteinExistence type="predicted"/>
<evidence type="ECO:0000313" key="3">
    <source>
        <dbReference type="Proteomes" id="UP000244948"/>
    </source>
</evidence>
<feature type="transmembrane region" description="Helical" evidence="1">
    <location>
        <begin position="320"/>
        <end position="340"/>
    </location>
</feature>
<accession>A0A2U2AIN8</accession>
<keyword evidence="1" id="KW-0472">Membrane</keyword>
<keyword evidence="3" id="KW-1185">Reference proteome</keyword>
<keyword evidence="1" id="KW-1133">Transmembrane helix</keyword>
<feature type="transmembrane region" description="Helical" evidence="1">
    <location>
        <begin position="163"/>
        <end position="181"/>
    </location>
</feature>
<dbReference type="Proteomes" id="UP000244948">
    <property type="component" value="Unassembled WGS sequence"/>
</dbReference>
<dbReference type="Pfam" id="PF05940">
    <property type="entry name" value="NnrS"/>
    <property type="match status" value="1"/>
</dbReference>
<feature type="transmembrane region" description="Helical" evidence="1">
    <location>
        <begin position="78"/>
        <end position="96"/>
    </location>
</feature>
<gene>
    <name evidence="2" type="ORF">DC082_07755</name>
</gene>
<feature type="transmembrane region" description="Helical" evidence="1">
    <location>
        <begin position="12"/>
        <end position="29"/>
    </location>
</feature>
<feature type="transmembrane region" description="Helical" evidence="1">
    <location>
        <begin position="137"/>
        <end position="157"/>
    </location>
</feature>
<feature type="transmembrane region" description="Helical" evidence="1">
    <location>
        <begin position="202"/>
        <end position="219"/>
    </location>
</feature>
<evidence type="ECO:0000256" key="1">
    <source>
        <dbReference type="SAM" id="Phobius"/>
    </source>
</evidence>
<protein>
    <submittedName>
        <fullName evidence="2">NnrS protein</fullName>
    </submittedName>
</protein>
<dbReference type="AlphaFoldDB" id="A0A2U2AIN8"/>
<feature type="transmembrane region" description="Helical" evidence="1">
    <location>
        <begin position="346"/>
        <end position="367"/>
    </location>
</feature>
<feature type="transmembrane region" description="Helical" evidence="1">
    <location>
        <begin position="225"/>
        <end position="242"/>
    </location>
</feature>
<sequence length="376" mass="41988">MFKTIFSYAFRPFYAAAALYVALIILLWYPLGFQGNQHYPSFFWHGHEMIWGFTGAIIVGFLLTAVSNWTNTPPVRHYQLLMLLIFWVLARLFVYLPVSQAIYLSTVFDSLFYGCAAIFMLIALIKSKNYPNILVPIVLLLFGSINILFCMAMIGVIKISLLTVMQLGLLGVAAFIGLIGSRVTPFFTSITLKQTNQFSKPLTMIAFLLPVLMMIVMVLNLPKVVVLALGVIVAGTNCYQLYRWWNPGILKEPLLWILHVGFLFTTIGIFVLAYAYSVNLKYLSLSTHLIAIGGIGALTIGMMARTALGHTGRAMILPPFMKAAFMLILLSVVIRVMATIMTDNQLLLIASAVLFSSAFIIYLYCYLPILLTKSRA</sequence>
<name>A0A2U2AIN8_9GAMM</name>
<feature type="transmembrane region" description="Helical" evidence="1">
    <location>
        <begin position="49"/>
        <end position="66"/>
    </location>
</feature>